<dbReference type="SUPFAM" id="SSF52540">
    <property type="entry name" value="P-loop containing nucleoside triphosphate hydrolases"/>
    <property type="match status" value="2"/>
</dbReference>
<dbReference type="InterPro" id="IPR050168">
    <property type="entry name" value="AAA_ATPase_domain"/>
</dbReference>
<dbReference type="AlphaFoldDB" id="A0A5J4YV34"/>
<dbReference type="SMART" id="SM00382">
    <property type="entry name" value="AAA"/>
    <property type="match status" value="2"/>
</dbReference>
<feature type="domain" description="AAA+ ATPase" evidence="3">
    <location>
        <begin position="276"/>
        <end position="515"/>
    </location>
</feature>
<evidence type="ECO:0000256" key="2">
    <source>
        <dbReference type="ARBA" id="ARBA00022840"/>
    </source>
</evidence>
<dbReference type="GO" id="GO:0051301">
    <property type="term" value="P:cell division"/>
    <property type="evidence" value="ECO:0007669"/>
    <property type="project" value="UniProtKB-KW"/>
</dbReference>
<keyword evidence="5" id="KW-1185">Reference proteome</keyword>
<dbReference type="InterPro" id="IPR003593">
    <property type="entry name" value="AAA+_ATPase"/>
</dbReference>
<dbReference type="InterPro" id="IPR025662">
    <property type="entry name" value="Sigma_54_int_dom_ATP-bd_1"/>
</dbReference>
<comment type="caution">
    <text evidence="4">The sequence shown here is derived from an EMBL/GenBank/DDBJ whole genome shotgun (WGS) entry which is preliminary data.</text>
</comment>
<evidence type="ECO:0000256" key="1">
    <source>
        <dbReference type="ARBA" id="ARBA00022741"/>
    </source>
</evidence>
<keyword evidence="4" id="KW-0131">Cell cycle</keyword>
<keyword evidence="4" id="KW-0132">Cell division</keyword>
<proteinExistence type="predicted"/>
<keyword evidence="1" id="KW-0547">Nucleotide-binding</keyword>
<dbReference type="PANTHER" id="PTHR23077">
    <property type="entry name" value="AAA-FAMILY ATPASE"/>
    <property type="match status" value="1"/>
</dbReference>
<dbReference type="Pfam" id="PF00004">
    <property type="entry name" value="AAA"/>
    <property type="match status" value="2"/>
</dbReference>
<dbReference type="PROSITE" id="PS00675">
    <property type="entry name" value="SIGMA54_INTERACT_1"/>
    <property type="match status" value="1"/>
</dbReference>
<sequence>MTGESTLRKLCSSAVPIATRASSGFEHAWIVQARQRATYGAGDWLLLRCDNVRFWTLIRGTASSAHEACTALRVDSPVSSTQDIEDDHDGEAAILFLTDGARDICASAPSGTGFNVLEHHRTILSGKRLQPVAATQVELRKVERYGPGSVADEQVGCQKLTALLLACRTLLQNAPVSEQCTVFCAGYKILLDKVSLPAHTAEGGTRALLVASTRICASSRPQHESLVGSSQSEPGESSQIRFSSIAVRDCARGHLLPDDVMENLERMCLRKWKNQENHKVLICGPVGSGKSTLLQYLKAKYFGASVMLSPDDVLGHARGGGALRVLKELKNAKRSAAANIRTCVLMDDMDLMCSNQDVMDALKCCMDAARCDSSLYVLSSATYLSQTVSDSLLNDPHDPAVVYSLAAPSRASRFQVLATRLSDMHVKVSTPELEVLADQSAGFRVVDFEALALRTVINARLWAGRALSPGPLHAGDVTSALKWVKPLAISACHWWRDAASSSERLDHDSEPLRGLGAQEAMLKTYMLAGLNMIERDAHMALAAPRGILVCGESGSGKTRLIHQVGSEVARRGANFMRVESSEIVSSLVGESERALSQVFAFARQTAPTILFVENIEILAPLRRGPDEDSGPSSSKRLLSTLLLELDGAQLYQHDPDSSGKSLRDDAVLLIASTSGRDAIDPALLRPGRVEVFIHMAKPDVAARELILQDHLGLWLDTGPVSSPHSSRICRELAILTADRTAPEIIAACHEARTLAIREGLAEPSIENIVQAFRVSLMGARVFPSSA</sequence>
<dbReference type="EMBL" id="VRMN01000005">
    <property type="protein sequence ID" value="KAA8494257.1"/>
    <property type="molecule type" value="Genomic_DNA"/>
</dbReference>
<name>A0A5J4YV34_PORPP</name>
<dbReference type="InterPro" id="IPR003959">
    <property type="entry name" value="ATPase_AAA_core"/>
</dbReference>
<evidence type="ECO:0000259" key="3">
    <source>
        <dbReference type="SMART" id="SM00382"/>
    </source>
</evidence>
<dbReference type="GO" id="GO:0005524">
    <property type="term" value="F:ATP binding"/>
    <property type="evidence" value="ECO:0007669"/>
    <property type="project" value="UniProtKB-KW"/>
</dbReference>
<dbReference type="OrthoDB" id="10042665at2759"/>
<evidence type="ECO:0000313" key="4">
    <source>
        <dbReference type="EMBL" id="KAA8494257.1"/>
    </source>
</evidence>
<dbReference type="InterPro" id="IPR027417">
    <property type="entry name" value="P-loop_NTPase"/>
</dbReference>
<reference evidence="5" key="1">
    <citation type="journal article" date="2019" name="Nat. Commun.">
        <title>Expansion of phycobilisome linker gene families in mesophilic red algae.</title>
        <authorList>
            <person name="Lee J."/>
            <person name="Kim D."/>
            <person name="Bhattacharya D."/>
            <person name="Yoon H.S."/>
        </authorList>
    </citation>
    <scope>NUCLEOTIDE SEQUENCE [LARGE SCALE GENOMIC DNA]</scope>
    <source>
        <strain evidence="5">CCMP 1328</strain>
    </source>
</reference>
<dbReference type="GO" id="GO:0016887">
    <property type="term" value="F:ATP hydrolysis activity"/>
    <property type="evidence" value="ECO:0007669"/>
    <property type="project" value="InterPro"/>
</dbReference>
<dbReference type="Proteomes" id="UP000324585">
    <property type="component" value="Unassembled WGS sequence"/>
</dbReference>
<evidence type="ECO:0000313" key="5">
    <source>
        <dbReference type="Proteomes" id="UP000324585"/>
    </source>
</evidence>
<dbReference type="Gene3D" id="3.40.50.300">
    <property type="entry name" value="P-loop containing nucleotide triphosphate hydrolases"/>
    <property type="match status" value="2"/>
</dbReference>
<gene>
    <name evidence="4" type="ORF">FVE85_4232</name>
</gene>
<protein>
    <submittedName>
        <fullName evidence="4">Cell division cycle protein 48-like</fullName>
    </submittedName>
</protein>
<dbReference type="PANTHER" id="PTHR23077:SF171">
    <property type="entry name" value="NUCLEAR VALOSIN-CONTAINING PROTEIN-LIKE"/>
    <property type="match status" value="1"/>
</dbReference>
<dbReference type="Gene3D" id="1.10.8.60">
    <property type="match status" value="2"/>
</dbReference>
<keyword evidence="2" id="KW-0067">ATP-binding</keyword>
<feature type="domain" description="AAA+ ATPase" evidence="3">
    <location>
        <begin position="543"/>
        <end position="699"/>
    </location>
</feature>
<organism evidence="4 5">
    <name type="scientific">Porphyridium purpureum</name>
    <name type="common">Red alga</name>
    <name type="synonym">Porphyridium cruentum</name>
    <dbReference type="NCBI Taxonomy" id="35688"/>
    <lineage>
        <taxon>Eukaryota</taxon>
        <taxon>Rhodophyta</taxon>
        <taxon>Bangiophyceae</taxon>
        <taxon>Porphyridiales</taxon>
        <taxon>Porphyridiaceae</taxon>
        <taxon>Porphyridium</taxon>
    </lineage>
</organism>
<accession>A0A5J4YV34</accession>